<evidence type="ECO:0000259" key="6">
    <source>
        <dbReference type="PROSITE" id="PS50234"/>
    </source>
</evidence>
<reference evidence="7 8" key="1">
    <citation type="submission" date="2018-05" db="EMBL/GenBank/DDBJ databases">
        <title>Draft genome of Methanospirillum lacunae Ki8-1.</title>
        <authorList>
            <person name="Dueholm M.S."/>
            <person name="Nielsen P.H."/>
            <person name="Bakmann L.F."/>
            <person name="Otzen D.E."/>
        </authorList>
    </citation>
    <scope>NUCLEOTIDE SEQUENCE [LARGE SCALE GENOMIC DNA]</scope>
    <source>
        <strain evidence="7 8">Ki8-1</strain>
    </source>
</reference>
<dbReference type="Proteomes" id="UP000245657">
    <property type="component" value="Unassembled WGS sequence"/>
</dbReference>
<dbReference type="PANTHER" id="PTHR22550:SF5">
    <property type="entry name" value="LEUCINE ZIPPER PROTEIN 4"/>
    <property type="match status" value="1"/>
</dbReference>
<dbReference type="InterPro" id="IPR011933">
    <property type="entry name" value="Double_TM_dom"/>
</dbReference>
<feature type="transmembrane region" description="Helical" evidence="5">
    <location>
        <begin position="6"/>
        <end position="24"/>
    </location>
</feature>
<evidence type="ECO:0000256" key="5">
    <source>
        <dbReference type="SAM" id="Phobius"/>
    </source>
</evidence>
<gene>
    <name evidence="7" type="ORF">DK846_04370</name>
</gene>
<evidence type="ECO:0000313" key="8">
    <source>
        <dbReference type="Proteomes" id="UP000245657"/>
    </source>
</evidence>
<protein>
    <submittedName>
        <fullName evidence="7">Aerotolerance regulator BatA</fullName>
    </submittedName>
</protein>
<organism evidence="7 8">
    <name type="scientific">Methanospirillum lacunae</name>
    <dbReference type="NCBI Taxonomy" id="668570"/>
    <lineage>
        <taxon>Archaea</taxon>
        <taxon>Methanobacteriati</taxon>
        <taxon>Methanobacteriota</taxon>
        <taxon>Stenosarchaea group</taxon>
        <taxon>Methanomicrobia</taxon>
        <taxon>Methanomicrobiales</taxon>
        <taxon>Methanospirillaceae</taxon>
        <taxon>Methanospirillum</taxon>
    </lineage>
</organism>
<feature type="transmembrane region" description="Helical" evidence="5">
    <location>
        <begin position="292"/>
        <end position="310"/>
    </location>
</feature>
<proteinExistence type="predicted"/>
<evidence type="ECO:0000256" key="3">
    <source>
        <dbReference type="ARBA" id="ARBA00022989"/>
    </source>
</evidence>
<keyword evidence="8" id="KW-1185">Reference proteome</keyword>
<keyword evidence="4 5" id="KW-0472">Membrane</keyword>
<keyword evidence="3 5" id="KW-1133">Transmembrane helix</keyword>
<dbReference type="InterPro" id="IPR036465">
    <property type="entry name" value="vWFA_dom_sf"/>
</dbReference>
<dbReference type="PANTHER" id="PTHR22550">
    <property type="entry name" value="SPORE GERMINATION PROTEIN"/>
    <property type="match status" value="1"/>
</dbReference>
<feature type="transmembrane region" description="Helical" evidence="5">
    <location>
        <begin position="58"/>
        <end position="75"/>
    </location>
</feature>
<dbReference type="Pfam" id="PF07584">
    <property type="entry name" value="BatA"/>
    <property type="match status" value="1"/>
</dbReference>
<dbReference type="NCBIfam" id="TIGR02226">
    <property type="entry name" value="two_anch"/>
    <property type="match status" value="1"/>
</dbReference>
<dbReference type="Pfam" id="PF00092">
    <property type="entry name" value="VWA"/>
    <property type="match status" value="1"/>
</dbReference>
<dbReference type="SMART" id="SM00327">
    <property type="entry name" value="VWA"/>
    <property type="match status" value="1"/>
</dbReference>
<dbReference type="PROSITE" id="PS50234">
    <property type="entry name" value="VWFA"/>
    <property type="match status" value="1"/>
</dbReference>
<dbReference type="InterPro" id="IPR050768">
    <property type="entry name" value="UPF0353/GerABKA_families"/>
</dbReference>
<comment type="caution">
    <text evidence="7">The sequence shown here is derived from an EMBL/GenBank/DDBJ whole genome shotgun (WGS) entry which is preliminary data.</text>
</comment>
<accession>A0A2V2N6Y7</accession>
<dbReference type="InterPro" id="IPR024163">
    <property type="entry name" value="Aerotolerance_reg_N"/>
</dbReference>
<dbReference type="EMBL" id="QGMY01000002">
    <property type="protein sequence ID" value="PWR74390.1"/>
    <property type="molecule type" value="Genomic_DNA"/>
</dbReference>
<evidence type="ECO:0000256" key="4">
    <source>
        <dbReference type="ARBA" id="ARBA00023136"/>
    </source>
</evidence>
<evidence type="ECO:0000256" key="1">
    <source>
        <dbReference type="ARBA" id="ARBA00022475"/>
    </source>
</evidence>
<dbReference type="OrthoDB" id="3296at2157"/>
<dbReference type="RefSeq" id="WP_109967669.1">
    <property type="nucleotide sequence ID" value="NZ_CP176093.1"/>
</dbReference>
<evidence type="ECO:0000256" key="2">
    <source>
        <dbReference type="ARBA" id="ARBA00022692"/>
    </source>
</evidence>
<sequence>MAGFYHPEWLILLLVLPAIYYWYLRETKRKKQEAMVFSHIGFMKTALAGRSGSARPRVLLLIGLAALACVIIGLADPHIPLEQAKEGVNVILVMDDSGSMQATDYKPTRLEAAKNSAGQLIRQLDDKDYVGVITFESGATSAAYLSPDKDRVYTKLKSIEQKDGATAIGDGLALAIDMSESIPNRKKVVILLSDGVNNAGVISPEQATQFAKDKGIQVFTIGLGSDKPVVLGYDWFGNPQYADLDEDALKKIASDTGGKYYKSVNDGTLSEIYSNLNKEIKREKEETSIKDWFFIISMILMVAEIVLRYGRRRIIQ</sequence>
<dbReference type="SUPFAM" id="SSF53300">
    <property type="entry name" value="vWA-like"/>
    <property type="match status" value="1"/>
</dbReference>
<keyword evidence="1" id="KW-1003">Cell membrane</keyword>
<feature type="domain" description="VWFA" evidence="6">
    <location>
        <begin position="89"/>
        <end position="276"/>
    </location>
</feature>
<dbReference type="AlphaFoldDB" id="A0A2V2N6Y7"/>
<evidence type="ECO:0000313" key="7">
    <source>
        <dbReference type="EMBL" id="PWR74390.1"/>
    </source>
</evidence>
<dbReference type="Gene3D" id="3.40.50.410">
    <property type="entry name" value="von Willebrand factor, type A domain"/>
    <property type="match status" value="1"/>
</dbReference>
<dbReference type="GeneID" id="97549775"/>
<keyword evidence="2 5" id="KW-0812">Transmembrane</keyword>
<name>A0A2V2N6Y7_9EURY</name>
<dbReference type="InterPro" id="IPR002035">
    <property type="entry name" value="VWF_A"/>
</dbReference>